<feature type="domain" description="Lipoyl-binding" evidence="2">
    <location>
        <begin position="83"/>
        <end position="154"/>
    </location>
</feature>
<dbReference type="EMBL" id="BARS01043169">
    <property type="protein sequence ID" value="GAG36745.1"/>
    <property type="molecule type" value="Genomic_DNA"/>
</dbReference>
<proteinExistence type="predicted"/>
<dbReference type="InterPro" id="IPR011053">
    <property type="entry name" value="Single_hybrid_motif"/>
</dbReference>
<reference evidence="3" key="1">
    <citation type="journal article" date="2014" name="Front. Microbiol.">
        <title>High frequency of phylogenetically diverse reductive dehalogenase-homologous genes in deep subseafloor sedimentary metagenomes.</title>
        <authorList>
            <person name="Kawai M."/>
            <person name="Futagami T."/>
            <person name="Toyoda A."/>
            <person name="Takaki Y."/>
            <person name="Nishi S."/>
            <person name="Hori S."/>
            <person name="Arai W."/>
            <person name="Tsubouchi T."/>
            <person name="Morono Y."/>
            <person name="Uchiyama I."/>
            <person name="Ito T."/>
            <person name="Fujiyama A."/>
            <person name="Inagaki F."/>
            <person name="Takami H."/>
        </authorList>
    </citation>
    <scope>NUCLEOTIDE SEQUENCE</scope>
    <source>
        <strain evidence="3">Expedition CK06-06</strain>
    </source>
</reference>
<dbReference type="Gene3D" id="3.90.226.10">
    <property type="entry name" value="2-enoyl-CoA Hydratase, Chain A, domain 1"/>
    <property type="match status" value="1"/>
</dbReference>
<feature type="non-terminal residue" evidence="3">
    <location>
        <position position="1"/>
    </location>
</feature>
<keyword evidence="1" id="KW-0092">Biotin</keyword>
<dbReference type="PROSITE" id="PS50968">
    <property type="entry name" value="BIOTINYL_LIPOYL"/>
    <property type="match status" value="1"/>
</dbReference>
<dbReference type="SUPFAM" id="SSF51230">
    <property type="entry name" value="Single hybrid motif"/>
    <property type="match status" value="1"/>
</dbReference>
<organism evidence="3">
    <name type="scientific">marine sediment metagenome</name>
    <dbReference type="NCBI Taxonomy" id="412755"/>
    <lineage>
        <taxon>unclassified sequences</taxon>
        <taxon>metagenomes</taxon>
        <taxon>ecological metagenomes</taxon>
    </lineage>
</organism>
<evidence type="ECO:0000259" key="2">
    <source>
        <dbReference type="PROSITE" id="PS50968"/>
    </source>
</evidence>
<feature type="non-terminal residue" evidence="3">
    <location>
        <position position="250"/>
    </location>
</feature>
<dbReference type="Pfam" id="PF00364">
    <property type="entry name" value="Biotin_lipoyl"/>
    <property type="match status" value="1"/>
</dbReference>
<gene>
    <name evidence="3" type="ORF">S01H1_65395</name>
</gene>
<evidence type="ECO:0000313" key="3">
    <source>
        <dbReference type="EMBL" id="GAG36745.1"/>
    </source>
</evidence>
<dbReference type="CDD" id="cd06850">
    <property type="entry name" value="biotinyl_domain"/>
    <property type="match status" value="1"/>
</dbReference>
<comment type="caution">
    <text evidence="3">The sequence shown here is derived from an EMBL/GenBank/DDBJ whole genome shotgun (WGS) entry which is preliminary data.</text>
</comment>
<dbReference type="InterPro" id="IPR000089">
    <property type="entry name" value="Biotin_lipoyl"/>
</dbReference>
<dbReference type="InterPro" id="IPR050709">
    <property type="entry name" value="Biotin_Carboxyl_Carrier/Decarb"/>
</dbReference>
<dbReference type="PANTHER" id="PTHR45266:SF3">
    <property type="entry name" value="OXALOACETATE DECARBOXYLASE ALPHA CHAIN"/>
    <property type="match status" value="1"/>
</dbReference>
<dbReference type="PANTHER" id="PTHR45266">
    <property type="entry name" value="OXALOACETATE DECARBOXYLASE ALPHA CHAIN"/>
    <property type="match status" value="1"/>
</dbReference>
<dbReference type="Gene3D" id="2.40.50.100">
    <property type="match status" value="1"/>
</dbReference>
<evidence type="ECO:0000256" key="1">
    <source>
        <dbReference type="ARBA" id="ARBA00023267"/>
    </source>
</evidence>
<accession>X0X159</accession>
<dbReference type="AlphaFoldDB" id="X0X159"/>
<name>X0X159_9ZZZZ</name>
<sequence>DFATGNIHTRFVDQEMTQLAAASTQHRRFIAPAGGPAGRETSPPEDGYAGARVEDSWDPLALFDHDKQVKSQDTGTDDIAEPTGPVSLPAPIQGTIISVGVAEGDEVVAGRPVATIEVFELHHVVRADRSGMIHAVSVAAGETVREGDPIVLIAEVDAEDDPVVTGEEIDPDHIRSDLELVKERRSYIHDDFRAEKIARRHAKNQRSPHENIEHLFDGTFREYGPLVTAASWQKQQWLRETTQADGLVMG</sequence>
<protein>
    <recommendedName>
        <fullName evidence="2">Lipoyl-binding domain-containing protein</fullName>
    </recommendedName>
</protein>